<name>A0AAD5XU99_9FUNG</name>
<dbReference type="EMBL" id="JADGJW010002274">
    <property type="protein sequence ID" value="KAJ3198742.1"/>
    <property type="molecule type" value="Genomic_DNA"/>
</dbReference>
<comment type="caution">
    <text evidence="1">The sequence shown here is derived from an EMBL/GenBank/DDBJ whole genome shotgun (WGS) entry which is preliminary data.</text>
</comment>
<protein>
    <submittedName>
        <fullName evidence="1">Uncharacterized protein</fullName>
    </submittedName>
</protein>
<dbReference type="AlphaFoldDB" id="A0AAD5XU99"/>
<evidence type="ECO:0000313" key="2">
    <source>
        <dbReference type="Proteomes" id="UP001211065"/>
    </source>
</evidence>
<proteinExistence type="predicted"/>
<gene>
    <name evidence="1" type="ORF">HK099_003473</name>
</gene>
<accession>A0AAD5XU99</accession>
<keyword evidence="2" id="KW-1185">Reference proteome</keyword>
<feature type="non-terminal residue" evidence="1">
    <location>
        <position position="1"/>
    </location>
</feature>
<evidence type="ECO:0000313" key="1">
    <source>
        <dbReference type="EMBL" id="KAJ3198742.1"/>
    </source>
</evidence>
<reference evidence="1" key="1">
    <citation type="submission" date="2020-05" db="EMBL/GenBank/DDBJ databases">
        <title>Phylogenomic resolution of chytrid fungi.</title>
        <authorList>
            <person name="Stajich J.E."/>
            <person name="Amses K."/>
            <person name="Simmons R."/>
            <person name="Seto K."/>
            <person name="Myers J."/>
            <person name="Bonds A."/>
            <person name="Quandt C.A."/>
            <person name="Barry K."/>
            <person name="Liu P."/>
            <person name="Grigoriev I."/>
            <person name="Longcore J.E."/>
            <person name="James T.Y."/>
        </authorList>
    </citation>
    <scope>NUCLEOTIDE SEQUENCE</scope>
    <source>
        <strain evidence="1">JEL0476</strain>
    </source>
</reference>
<organism evidence="1 2">
    <name type="scientific">Clydaea vesicula</name>
    <dbReference type="NCBI Taxonomy" id="447962"/>
    <lineage>
        <taxon>Eukaryota</taxon>
        <taxon>Fungi</taxon>
        <taxon>Fungi incertae sedis</taxon>
        <taxon>Chytridiomycota</taxon>
        <taxon>Chytridiomycota incertae sedis</taxon>
        <taxon>Chytridiomycetes</taxon>
        <taxon>Lobulomycetales</taxon>
        <taxon>Lobulomycetaceae</taxon>
        <taxon>Clydaea</taxon>
    </lineage>
</organism>
<dbReference type="Proteomes" id="UP001211065">
    <property type="component" value="Unassembled WGS sequence"/>
</dbReference>
<sequence length="50" mass="6034">KHDIANEEYFDLKASFNDMKFTPKVLHNCLKVDRDKDYEDYIAHLINNFN</sequence>